<dbReference type="Gene3D" id="3.30.1380.10">
    <property type="match status" value="1"/>
</dbReference>
<dbReference type="InterPro" id="IPR009045">
    <property type="entry name" value="Zn_M74/Hedgehog-like"/>
</dbReference>
<dbReference type="CDD" id="cd14852">
    <property type="entry name" value="LD-carboxypeptidase"/>
    <property type="match status" value="1"/>
</dbReference>
<protein>
    <recommendedName>
        <fullName evidence="2">D-alanyl-D-alanine carboxypeptidase-like core domain-containing protein</fullName>
    </recommendedName>
</protein>
<dbReference type="PANTHER" id="PTHR34385:SF1">
    <property type="entry name" value="PEPTIDOGLYCAN L-ALANYL-D-GLUTAMATE ENDOPEPTIDASE CWLK"/>
    <property type="match status" value="1"/>
</dbReference>
<dbReference type="SUPFAM" id="SSF55166">
    <property type="entry name" value="Hedgehog/DD-peptidase"/>
    <property type="match status" value="1"/>
</dbReference>
<dbReference type="PANTHER" id="PTHR34385">
    <property type="entry name" value="D-ALANYL-D-ALANINE CARBOXYPEPTIDASE"/>
    <property type="match status" value="1"/>
</dbReference>
<keyword evidence="1" id="KW-0472">Membrane</keyword>
<accession>A0A2M7WSL1</accession>
<organism evidence="3 4">
    <name type="scientific">Candidatus Zambryskibacteria bacterium CG_4_9_14_3_um_filter_42_15</name>
    <dbReference type="NCBI Taxonomy" id="1975112"/>
    <lineage>
        <taxon>Bacteria</taxon>
        <taxon>Candidatus Zambryskiibacteriota</taxon>
    </lineage>
</organism>
<feature type="domain" description="D-alanyl-D-alanine carboxypeptidase-like core" evidence="2">
    <location>
        <begin position="141"/>
        <end position="263"/>
    </location>
</feature>
<dbReference type="GO" id="GO:0008233">
    <property type="term" value="F:peptidase activity"/>
    <property type="evidence" value="ECO:0007669"/>
    <property type="project" value="InterPro"/>
</dbReference>
<proteinExistence type="predicted"/>
<evidence type="ECO:0000256" key="1">
    <source>
        <dbReference type="SAM" id="Phobius"/>
    </source>
</evidence>
<dbReference type="Proteomes" id="UP000230758">
    <property type="component" value="Unassembled WGS sequence"/>
</dbReference>
<evidence type="ECO:0000259" key="2">
    <source>
        <dbReference type="Pfam" id="PF02557"/>
    </source>
</evidence>
<dbReference type="InterPro" id="IPR058193">
    <property type="entry name" value="VanY/YodJ_core_dom"/>
</dbReference>
<comment type="caution">
    <text evidence="3">The sequence shown here is derived from an EMBL/GenBank/DDBJ whole genome shotgun (WGS) entry which is preliminary data.</text>
</comment>
<keyword evidence="1" id="KW-0812">Transmembrane</keyword>
<dbReference type="InterPro" id="IPR052179">
    <property type="entry name" value="DD-CPase-like"/>
</dbReference>
<evidence type="ECO:0000313" key="3">
    <source>
        <dbReference type="EMBL" id="PJA32933.1"/>
    </source>
</evidence>
<feature type="transmembrane region" description="Helical" evidence="1">
    <location>
        <begin position="20"/>
        <end position="39"/>
    </location>
</feature>
<keyword evidence="1" id="KW-1133">Transmembrane helix</keyword>
<dbReference type="EMBL" id="PFXF01000016">
    <property type="protein sequence ID" value="PJA32933.1"/>
    <property type="molecule type" value="Genomic_DNA"/>
</dbReference>
<dbReference type="InterPro" id="IPR003709">
    <property type="entry name" value="VanY-like_core_dom"/>
</dbReference>
<dbReference type="AlphaFoldDB" id="A0A2M7WSL1"/>
<name>A0A2M7WSL1_9BACT</name>
<dbReference type="GO" id="GO:0006508">
    <property type="term" value="P:proteolysis"/>
    <property type="evidence" value="ECO:0007669"/>
    <property type="project" value="InterPro"/>
</dbReference>
<evidence type="ECO:0000313" key="4">
    <source>
        <dbReference type="Proteomes" id="UP000230758"/>
    </source>
</evidence>
<dbReference type="Pfam" id="PF02557">
    <property type="entry name" value="VanY"/>
    <property type="match status" value="1"/>
</dbReference>
<reference evidence="4" key="1">
    <citation type="submission" date="2017-09" db="EMBL/GenBank/DDBJ databases">
        <title>Depth-based differentiation of microbial function through sediment-hosted aquifers and enrichment of novel symbionts in the deep terrestrial subsurface.</title>
        <authorList>
            <person name="Probst A.J."/>
            <person name="Ladd B."/>
            <person name="Jarett J.K."/>
            <person name="Geller-Mcgrath D.E."/>
            <person name="Sieber C.M.K."/>
            <person name="Emerson J.B."/>
            <person name="Anantharaman K."/>
            <person name="Thomas B.C."/>
            <person name="Malmstrom R."/>
            <person name="Stieglmeier M."/>
            <person name="Klingl A."/>
            <person name="Woyke T."/>
            <person name="Ryan C.M."/>
            <person name="Banfield J.F."/>
        </authorList>
    </citation>
    <scope>NUCLEOTIDE SEQUENCE [LARGE SCALE GENOMIC DNA]</scope>
</reference>
<sequence length="294" mass="33540">MKPPTNPKLNIKKFDTQQALFVAIFIALILSGYVAYKYWQLRNEFKLVSTELANELEVAYDRNTDLLKETRNQRGTILSLGGQIEVITDTVGTLEKLAQTDPELLKKYSKVYFLSENYVPVELTPIDSFYLAKINSGNILFHTRALPFLQQLLHAARSRGIELQVASAFRSFGTQASLKADYKVIYGAGTANQFSADQGYSEHQLGTSVDFTTPEVGTVSLDFLNSPAYDWLKDNANQYGFVLSYPEGNAYYKFEPWHWRFVGVELAGKLYSDVRYFYDLDQREIDAYLVKLFD</sequence>
<gene>
    <name evidence="3" type="ORF">CO185_01120</name>
</gene>